<dbReference type="STRING" id="64702.SAMN05443377_12635"/>
<dbReference type="Proteomes" id="UP000198815">
    <property type="component" value="Unassembled WGS sequence"/>
</dbReference>
<feature type="domain" description="4Fe-4S ferredoxin-type" evidence="6">
    <location>
        <begin position="231"/>
        <end position="261"/>
    </location>
</feature>
<dbReference type="PANTHER" id="PTHR30224:SF4">
    <property type="entry name" value="ELECTRON TRANSPORT PROTEIN YCCM-RELATED"/>
    <property type="match status" value="1"/>
</dbReference>
<feature type="transmembrane region" description="Helical" evidence="5">
    <location>
        <begin position="277"/>
        <end position="296"/>
    </location>
</feature>
<keyword evidence="3 5" id="KW-0472">Membrane</keyword>
<accession>A0A1H9TPI5</accession>
<dbReference type="PROSITE" id="PS51379">
    <property type="entry name" value="4FE4S_FER_2"/>
    <property type="match status" value="1"/>
</dbReference>
<dbReference type="InterPro" id="IPR052378">
    <property type="entry name" value="NosR_regulator"/>
</dbReference>
<dbReference type="InterPro" id="IPR017896">
    <property type="entry name" value="4Fe4S_Fe-S-bd"/>
</dbReference>
<organism evidence="7 8">
    <name type="scientific">Propionibacterium cyclohexanicum</name>
    <dbReference type="NCBI Taxonomy" id="64702"/>
    <lineage>
        <taxon>Bacteria</taxon>
        <taxon>Bacillati</taxon>
        <taxon>Actinomycetota</taxon>
        <taxon>Actinomycetes</taxon>
        <taxon>Propionibacteriales</taxon>
        <taxon>Propionibacteriaceae</taxon>
        <taxon>Propionibacterium</taxon>
    </lineage>
</organism>
<dbReference type="Pfam" id="PF12801">
    <property type="entry name" value="Fer4_5"/>
    <property type="match status" value="2"/>
</dbReference>
<keyword evidence="2" id="KW-1003">Cell membrane</keyword>
<feature type="transmembrane region" description="Helical" evidence="5">
    <location>
        <begin position="128"/>
        <end position="149"/>
    </location>
</feature>
<name>A0A1H9TPI5_9ACTN</name>
<feature type="transmembrane region" description="Helical" evidence="5">
    <location>
        <begin position="155"/>
        <end position="174"/>
    </location>
</feature>
<evidence type="ECO:0000256" key="4">
    <source>
        <dbReference type="SAM" id="MobiDB-lite"/>
    </source>
</evidence>
<evidence type="ECO:0000313" key="7">
    <source>
        <dbReference type="EMBL" id="SER99260.1"/>
    </source>
</evidence>
<evidence type="ECO:0000256" key="1">
    <source>
        <dbReference type="ARBA" id="ARBA00004236"/>
    </source>
</evidence>
<dbReference type="EMBL" id="FOGZ01000026">
    <property type="protein sequence ID" value="SER99260.1"/>
    <property type="molecule type" value="Genomic_DNA"/>
</dbReference>
<feature type="transmembrane region" description="Helical" evidence="5">
    <location>
        <begin position="358"/>
        <end position="378"/>
    </location>
</feature>
<protein>
    <submittedName>
        <fullName evidence="7">Polyferredoxin</fullName>
    </submittedName>
</protein>
<feature type="region of interest" description="Disordered" evidence="4">
    <location>
        <begin position="1"/>
        <end position="22"/>
    </location>
</feature>
<feature type="transmembrane region" description="Helical" evidence="5">
    <location>
        <begin position="81"/>
        <end position="107"/>
    </location>
</feature>
<proteinExistence type="predicted"/>
<comment type="subcellular location">
    <subcellularLocation>
        <location evidence="1">Cell membrane</location>
    </subcellularLocation>
</comment>
<evidence type="ECO:0000313" key="8">
    <source>
        <dbReference type="Proteomes" id="UP000198815"/>
    </source>
</evidence>
<keyword evidence="8" id="KW-1185">Reference proteome</keyword>
<feature type="compositionally biased region" description="Polar residues" evidence="4">
    <location>
        <begin position="1"/>
        <end position="11"/>
    </location>
</feature>
<evidence type="ECO:0000256" key="3">
    <source>
        <dbReference type="ARBA" id="ARBA00023136"/>
    </source>
</evidence>
<feature type="transmembrane region" description="Helical" evidence="5">
    <location>
        <begin position="316"/>
        <end position="337"/>
    </location>
</feature>
<dbReference type="RefSeq" id="WP_218139327.1">
    <property type="nucleotide sequence ID" value="NZ_FOGZ01000026.1"/>
</dbReference>
<keyword evidence="5" id="KW-0812">Transmembrane</keyword>
<gene>
    <name evidence="7" type="ORF">SAMN05443377_12635</name>
</gene>
<keyword evidence="5" id="KW-1133">Transmembrane helix</keyword>
<evidence type="ECO:0000256" key="5">
    <source>
        <dbReference type="SAM" id="Phobius"/>
    </source>
</evidence>
<feature type="transmembrane region" description="Helical" evidence="5">
    <location>
        <begin position="448"/>
        <end position="468"/>
    </location>
</feature>
<dbReference type="GO" id="GO:0005886">
    <property type="term" value="C:plasma membrane"/>
    <property type="evidence" value="ECO:0007669"/>
    <property type="project" value="UniProtKB-SubCell"/>
</dbReference>
<evidence type="ECO:0000259" key="6">
    <source>
        <dbReference type="PROSITE" id="PS51379"/>
    </source>
</evidence>
<reference evidence="7 8" key="1">
    <citation type="submission" date="2016-10" db="EMBL/GenBank/DDBJ databases">
        <authorList>
            <person name="de Groot N.N."/>
        </authorList>
    </citation>
    <scope>NUCLEOTIDE SEQUENCE [LARGE SCALE GENOMIC DNA]</scope>
    <source>
        <strain evidence="7 8">DSM 16859</strain>
    </source>
</reference>
<evidence type="ECO:0000256" key="2">
    <source>
        <dbReference type="ARBA" id="ARBA00022475"/>
    </source>
</evidence>
<sequence>MSQTVHHTLSGRSMRHGRDQKPAKEPINLLNNRLLSGFLRSRWYPAVFQVPILIGTVFVIYDLIVGPADADENFGATLMWVLWWSALPIALLLVGRLWCAVCPFGFLSDLVQKLVGAHRRVPGALRRNAIWITVAVFFVVTWIEHVWGLSESPRGSAILLLAVAGAAVVFGALYERRTWCRYVCFVGGLSSNYARAGMLELRGTRSVCSGCEVEACYKGSAAAAGCHMFEYPRAMDTSSQCDYCAGCLKNCPNDSIRLSPRMPTRELWTVRRPRVEVSFLAIAIVGIVLLENLSMLPLWEQITGWIGEQFGTESTYFTFTFAFVPTVLAPIALLALASRAAAQVNGRTTRQNFAQFGYAFIPFGIAVHIAHSLFHLLAEGRAVIFSFQGLFGHDLAGRSTAVVGAPTIKVLQYLLILAGTAGALYTAHRLARGRTGDRNPRASFVANAAPILLMALVNAVLFSMPMAMVM</sequence>
<feature type="transmembrane region" description="Helical" evidence="5">
    <location>
        <begin position="43"/>
        <end position="61"/>
    </location>
</feature>
<dbReference type="AlphaFoldDB" id="A0A1H9TPI5"/>
<feature type="transmembrane region" description="Helical" evidence="5">
    <location>
        <begin position="410"/>
        <end position="427"/>
    </location>
</feature>
<dbReference type="PANTHER" id="PTHR30224">
    <property type="entry name" value="ELECTRON TRANSPORT PROTEIN"/>
    <property type="match status" value="1"/>
</dbReference>